<name>A0A0R3TXX7_RODNA</name>
<reference evidence="1 2" key="2">
    <citation type="submission" date="2018-11" db="EMBL/GenBank/DDBJ databases">
        <authorList>
            <consortium name="Pathogen Informatics"/>
        </authorList>
    </citation>
    <scope>NUCLEOTIDE SEQUENCE [LARGE SCALE GENOMIC DNA]</scope>
</reference>
<evidence type="ECO:0000313" key="2">
    <source>
        <dbReference type="Proteomes" id="UP000278807"/>
    </source>
</evidence>
<gene>
    <name evidence="1" type="ORF">HNAJ_LOCUS12700</name>
</gene>
<keyword evidence="2" id="KW-1185">Reference proteome</keyword>
<accession>A0A0R3TXX7</accession>
<evidence type="ECO:0000313" key="1">
    <source>
        <dbReference type="EMBL" id="VDO13835.1"/>
    </source>
</evidence>
<evidence type="ECO:0000313" key="3">
    <source>
        <dbReference type="WBParaSite" id="HNAJ_0001272201-mRNA-1"/>
    </source>
</evidence>
<dbReference type="AlphaFoldDB" id="A0A0R3TXX7"/>
<reference evidence="3" key="1">
    <citation type="submission" date="2017-02" db="UniProtKB">
        <authorList>
            <consortium name="WormBaseParasite"/>
        </authorList>
    </citation>
    <scope>IDENTIFICATION</scope>
</reference>
<protein>
    <submittedName>
        <fullName evidence="1 3">Uncharacterized protein</fullName>
    </submittedName>
</protein>
<organism evidence="3">
    <name type="scientific">Rodentolepis nana</name>
    <name type="common">Dwarf tapeworm</name>
    <name type="synonym">Hymenolepis nana</name>
    <dbReference type="NCBI Taxonomy" id="102285"/>
    <lineage>
        <taxon>Eukaryota</taxon>
        <taxon>Metazoa</taxon>
        <taxon>Spiralia</taxon>
        <taxon>Lophotrochozoa</taxon>
        <taxon>Platyhelminthes</taxon>
        <taxon>Cestoda</taxon>
        <taxon>Eucestoda</taxon>
        <taxon>Cyclophyllidea</taxon>
        <taxon>Hymenolepididae</taxon>
        <taxon>Rodentolepis</taxon>
    </lineage>
</organism>
<sequence>MAPNKSDKSKKSEAVEKDLGDNLLAEWPIMSLAYRQKMRRSLPQLHNSLHLYELADVFEDFVRSIQPSGRTIARRIS</sequence>
<dbReference type="EMBL" id="UZAE01014571">
    <property type="protein sequence ID" value="VDO13835.1"/>
    <property type="molecule type" value="Genomic_DNA"/>
</dbReference>
<dbReference type="Proteomes" id="UP000278807">
    <property type="component" value="Unassembled WGS sequence"/>
</dbReference>
<dbReference type="WBParaSite" id="HNAJ_0001272201-mRNA-1">
    <property type="protein sequence ID" value="HNAJ_0001272201-mRNA-1"/>
    <property type="gene ID" value="HNAJ_0001272201"/>
</dbReference>
<proteinExistence type="predicted"/>